<keyword evidence="3" id="KW-1185">Reference proteome</keyword>
<sequence>MNENKASFGTIVSFAGAYVATVIGSGFATGQEIMQFFTYYGYGGVTAGIISMIVFMWIGSLLMMKGKELQLKDDNKIYHVFCGKVLGTFFEWFGPAFLFGVFVVMISGAGATLTEYYGLHPMVGRVGMALVSFLTVSLGLDKLSKILGGIGPIIIVFTILVGAISLYRNFGNLAASAELVKSLNVAKPTPNEYLSGIIYASYNVIIVMAFLTGLGATAKSKKEGMWGGILGAVALMSAAIVMHLAILSDVGNLYTKAIPALFLADKISPLVGIAFSVILILGIYTTASPLLWSVANRVVPQESPKFKITVFIVTILGLVGGFLPFDKLVGILYPYTGYMGVLILVCALVRQITGKWGDVSQYQKTKSHMKYK</sequence>
<feature type="transmembrane region" description="Helical" evidence="1">
    <location>
        <begin position="7"/>
        <end position="27"/>
    </location>
</feature>
<gene>
    <name evidence="2" type="ORF">J2Z43_002759</name>
</gene>
<feature type="transmembrane region" description="Helical" evidence="1">
    <location>
        <begin position="147"/>
        <end position="167"/>
    </location>
</feature>
<feature type="transmembrane region" description="Helical" evidence="1">
    <location>
        <begin position="267"/>
        <end position="294"/>
    </location>
</feature>
<feature type="transmembrane region" description="Helical" evidence="1">
    <location>
        <begin position="331"/>
        <end position="349"/>
    </location>
</feature>
<reference evidence="2 3" key="1">
    <citation type="submission" date="2021-03" db="EMBL/GenBank/DDBJ databases">
        <title>Genomic Encyclopedia of Type Strains, Phase IV (KMG-IV): sequencing the most valuable type-strain genomes for metagenomic binning, comparative biology and taxonomic classification.</title>
        <authorList>
            <person name="Goeker M."/>
        </authorList>
    </citation>
    <scope>NUCLEOTIDE SEQUENCE [LARGE SCALE GENOMIC DNA]</scope>
    <source>
        <strain evidence="2 3">DSM 1289</strain>
    </source>
</reference>
<proteinExistence type="predicted"/>
<dbReference type="PANTHER" id="PTHR37814:SF1">
    <property type="entry name" value="MEMBRANE PROTEIN"/>
    <property type="match status" value="1"/>
</dbReference>
<organism evidence="2 3">
    <name type="scientific">Metaclostridioides mangenotii</name>
    <dbReference type="NCBI Taxonomy" id="1540"/>
    <lineage>
        <taxon>Bacteria</taxon>
        <taxon>Bacillati</taxon>
        <taxon>Bacillota</taxon>
        <taxon>Clostridia</taxon>
        <taxon>Peptostreptococcales</taxon>
        <taxon>Peptostreptococcaceae</taxon>
        <taxon>Metaclostridioides</taxon>
    </lineage>
</organism>
<comment type="caution">
    <text evidence="2">The sequence shown here is derived from an EMBL/GenBank/DDBJ whole genome shotgun (WGS) entry which is preliminary data.</text>
</comment>
<dbReference type="PANTHER" id="PTHR37814">
    <property type="entry name" value="CONSERVED MEMBRANE PROTEIN"/>
    <property type="match status" value="1"/>
</dbReference>
<accession>A0ABS4EEE4</accession>
<dbReference type="InterPro" id="IPR038728">
    <property type="entry name" value="YkvI-like"/>
</dbReference>
<keyword evidence="1" id="KW-1133">Transmembrane helix</keyword>
<feature type="transmembrane region" description="Helical" evidence="1">
    <location>
        <begin position="226"/>
        <end position="247"/>
    </location>
</feature>
<dbReference type="EMBL" id="JAGGJX010000008">
    <property type="protein sequence ID" value="MBP1856307.1"/>
    <property type="molecule type" value="Genomic_DNA"/>
</dbReference>
<feature type="transmembrane region" description="Helical" evidence="1">
    <location>
        <begin position="85"/>
        <end position="110"/>
    </location>
</feature>
<feature type="transmembrane region" description="Helical" evidence="1">
    <location>
        <begin position="122"/>
        <end position="140"/>
    </location>
</feature>
<feature type="transmembrane region" description="Helical" evidence="1">
    <location>
        <begin position="193"/>
        <end position="214"/>
    </location>
</feature>
<evidence type="ECO:0000313" key="2">
    <source>
        <dbReference type="EMBL" id="MBP1856307.1"/>
    </source>
</evidence>
<dbReference type="Proteomes" id="UP000767291">
    <property type="component" value="Unassembled WGS sequence"/>
</dbReference>
<dbReference type="RefSeq" id="WP_209457638.1">
    <property type="nucleotide sequence ID" value="NZ_BAAACS010000005.1"/>
</dbReference>
<keyword evidence="1" id="KW-0472">Membrane</keyword>
<evidence type="ECO:0000256" key="1">
    <source>
        <dbReference type="SAM" id="Phobius"/>
    </source>
</evidence>
<evidence type="ECO:0000313" key="3">
    <source>
        <dbReference type="Proteomes" id="UP000767291"/>
    </source>
</evidence>
<feature type="transmembrane region" description="Helical" evidence="1">
    <location>
        <begin position="39"/>
        <end position="64"/>
    </location>
</feature>
<protein>
    <submittedName>
        <fullName evidence="2">Membrane protein YkvI</fullName>
    </submittedName>
</protein>
<feature type="transmembrane region" description="Helical" evidence="1">
    <location>
        <begin position="306"/>
        <end position="325"/>
    </location>
</feature>
<name>A0ABS4EEE4_9FIRM</name>
<keyword evidence="1" id="KW-0812">Transmembrane</keyword>